<feature type="transmembrane region" description="Helical" evidence="6">
    <location>
        <begin position="150"/>
        <end position="173"/>
    </location>
</feature>
<dbReference type="SUPFAM" id="SSF103473">
    <property type="entry name" value="MFS general substrate transporter"/>
    <property type="match status" value="2"/>
</dbReference>
<sequence>MDSKHSMQQGVTTPSLEVDLEKKGSLGLEGDPSSVSDEKFQKQPLTTVAIPGITDQFKSLPDIGWYASAYLMTSGAFQLMFGKIYSMYSVVTITRIVPLKNQPAMNGLLGAVFGIAIILGPLIGGALGLRNYGNWTPSGLVCVEQRSRNCLIDFYVVFGFGMGLSMQTPTIAIQAVLSTRDVPAGMALLFFGQLLGGGIGVPIGTTVLNTQLLKNLTQILPGFDRSLVTSGGVTALINTLPEEAKPAVLMAYNSALQDVFKVGCILTSLSFLGVASLEWKSTREGADNSAKCRPSEEERDDEVVEQSLTTF</sequence>
<dbReference type="OrthoDB" id="10021397at2759"/>
<evidence type="ECO:0000256" key="3">
    <source>
        <dbReference type="ARBA" id="ARBA00022989"/>
    </source>
</evidence>
<keyword evidence="2 6" id="KW-0812">Transmembrane</keyword>
<dbReference type="EMBL" id="JAPEUY010000009">
    <property type="protein sequence ID" value="KAJ4369758.1"/>
    <property type="molecule type" value="Genomic_DNA"/>
</dbReference>
<keyword evidence="3 6" id="KW-1133">Transmembrane helix</keyword>
<feature type="transmembrane region" description="Helical" evidence="6">
    <location>
        <begin position="63"/>
        <end position="88"/>
    </location>
</feature>
<evidence type="ECO:0000256" key="1">
    <source>
        <dbReference type="ARBA" id="ARBA00004141"/>
    </source>
</evidence>
<dbReference type="Proteomes" id="UP001140560">
    <property type="component" value="Unassembled WGS sequence"/>
</dbReference>
<protein>
    <submittedName>
        <fullName evidence="7">Uncharacterized protein</fullName>
    </submittedName>
</protein>
<dbReference type="Gene3D" id="1.20.1250.20">
    <property type="entry name" value="MFS general substrate transporter like domains"/>
    <property type="match status" value="1"/>
</dbReference>
<dbReference type="GO" id="GO:0005886">
    <property type="term" value="C:plasma membrane"/>
    <property type="evidence" value="ECO:0007669"/>
    <property type="project" value="TreeGrafter"/>
</dbReference>
<keyword evidence="8" id="KW-1185">Reference proteome</keyword>
<feature type="region of interest" description="Disordered" evidence="5">
    <location>
        <begin position="1"/>
        <end position="37"/>
    </location>
</feature>
<keyword evidence="4 6" id="KW-0472">Membrane</keyword>
<feature type="region of interest" description="Disordered" evidence="5">
    <location>
        <begin position="285"/>
        <end position="311"/>
    </location>
</feature>
<feature type="transmembrane region" description="Helical" evidence="6">
    <location>
        <begin position="185"/>
        <end position="208"/>
    </location>
</feature>
<dbReference type="PANTHER" id="PTHR23501:SF153">
    <property type="entry name" value="AFLATOXIN EFFLUX PUMP, PUTATIVE-RELATED"/>
    <property type="match status" value="1"/>
</dbReference>
<feature type="compositionally biased region" description="Polar residues" evidence="5">
    <location>
        <begin position="1"/>
        <end position="15"/>
    </location>
</feature>
<evidence type="ECO:0000313" key="8">
    <source>
        <dbReference type="Proteomes" id="UP001140560"/>
    </source>
</evidence>
<evidence type="ECO:0000313" key="7">
    <source>
        <dbReference type="EMBL" id="KAJ4369758.1"/>
    </source>
</evidence>
<organism evidence="7 8">
    <name type="scientific">Neocucurbitaria cava</name>
    <dbReference type="NCBI Taxonomy" id="798079"/>
    <lineage>
        <taxon>Eukaryota</taxon>
        <taxon>Fungi</taxon>
        <taxon>Dikarya</taxon>
        <taxon>Ascomycota</taxon>
        <taxon>Pezizomycotina</taxon>
        <taxon>Dothideomycetes</taxon>
        <taxon>Pleosporomycetidae</taxon>
        <taxon>Pleosporales</taxon>
        <taxon>Pleosporineae</taxon>
        <taxon>Cucurbitariaceae</taxon>
        <taxon>Neocucurbitaria</taxon>
    </lineage>
</organism>
<evidence type="ECO:0000256" key="5">
    <source>
        <dbReference type="SAM" id="MobiDB-lite"/>
    </source>
</evidence>
<dbReference type="PANTHER" id="PTHR23501">
    <property type="entry name" value="MAJOR FACILITATOR SUPERFAMILY"/>
    <property type="match status" value="1"/>
</dbReference>
<dbReference type="GO" id="GO:0022857">
    <property type="term" value="F:transmembrane transporter activity"/>
    <property type="evidence" value="ECO:0007669"/>
    <property type="project" value="TreeGrafter"/>
</dbReference>
<comment type="subcellular location">
    <subcellularLocation>
        <location evidence="1">Membrane</location>
        <topology evidence="1">Multi-pass membrane protein</topology>
    </subcellularLocation>
</comment>
<accession>A0A9W9CLQ9</accession>
<dbReference type="AlphaFoldDB" id="A0A9W9CLQ9"/>
<gene>
    <name evidence="7" type="ORF">N0V83_005522</name>
</gene>
<evidence type="ECO:0000256" key="2">
    <source>
        <dbReference type="ARBA" id="ARBA00022692"/>
    </source>
</evidence>
<evidence type="ECO:0000256" key="6">
    <source>
        <dbReference type="SAM" id="Phobius"/>
    </source>
</evidence>
<name>A0A9W9CLQ9_9PLEO</name>
<proteinExistence type="predicted"/>
<dbReference type="InterPro" id="IPR036259">
    <property type="entry name" value="MFS_trans_sf"/>
</dbReference>
<comment type="caution">
    <text evidence="7">The sequence shown here is derived from an EMBL/GenBank/DDBJ whole genome shotgun (WGS) entry which is preliminary data.</text>
</comment>
<evidence type="ECO:0000256" key="4">
    <source>
        <dbReference type="ARBA" id="ARBA00023136"/>
    </source>
</evidence>
<feature type="transmembrane region" description="Helical" evidence="6">
    <location>
        <begin position="108"/>
        <end position="129"/>
    </location>
</feature>
<reference evidence="7" key="1">
    <citation type="submission" date="2022-10" db="EMBL/GenBank/DDBJ databases">
        <title>Tapping the CABI collections for fungal endophytes: first genome assemblies for Collariella, Neodidymelliopsis, Ascochyta clinopodiicola, Didymella pomorum, Didymosphaeria variabile, Neocosmospora piperis and Neocucurbitaria cava.</title>
        <authorList>
            <person name="Hill R."/>
        </authorList>
    </citation>
    <scope>NUCLEOTIDE SEQUENCE</scope>
    <source>
        <strain evidence="7">IMI 356814</strain>
    </source>
</reference>